<evidence type="ECO:0000313" key="2">
    <source>
        <dbReference type="Proteomes" id="UP001054837"/>
    </source>
</evidence>
<proteinExistence type="predicted"/>
<feature type="non-terminal residue" evidence="1">
    <location>
        <position position="1"/>
    </location>
</feature>
<dbReference type="Proteomes" id="UP001054837">
    <property type="component" value="Unassembled WGS sequence"/>
</dbReference>
<organism evidence="1 2">
    <name type="scientific">Caerostris darwini</name>
    <dbReference type="NCBI Taxonomy" id="1538125"/>
    <lineage>
        <taxon>Eukaryota</taxon>
        <taxon>Metazoa</taxon>
        <taxon>Ecdysozoa</taxon>
        <taxon>Arthropoda</taxon>
        <taxon>Chelicerata</taxon>
        <taxon>Arachnida</taxon>
        <taxon>Araneae</taxon>
        <taxon>Araneomorphae</taxon>
        <taxon>Entelegynae</taxon>
        <taxon>Araneoidea</taxon>
        <taxon>Araneidae</taxon>
        <taxon>Caerostris</taxon>
    </lineage>
</organism>
<gene>
    <name evidence="1" type="ORF">CDAR_61421</name>
</gene>
<sequence>KLQKDGSVKSETALVSTMQGGFERQRDGIKISETHLTRHQFLLDRKCPRDTSPFFTRPARVAIALRIFHCSKQYTTQVQTLGTMGYRDDDQTITPSSIRHPHDRIEIGVSSMMQMDEGNGPSQDHMEVPLRWKWIAMQKKTR</sequence>
<keyword evidence="2" id="KW-1185">Reference proteome</keyword>
<protein>
    <submittedName>
        <fullName evidence="1">Uncharacterized protein</fullName>
    </submittedName>
</protein>
<name>A0AAV4MPR5_9ARAC</name>
<evidence type="ECO:0000313" key="1">
    <source>
        <dbReference type="EMBL" id="GIX73909.1"/>
    </source>
</evidence>
<accession>A0AAV4MPR5</accession>
<reference evidence="1 2" key="1">
    <citation type="submission" date="2021-06" db="EMBL/GenBank/DDBJ databases">
        <title>Caerostris darwini draft genome.</title>
        <authorList>
            <person name="Kono N."/>
            <person name="Arakawa K."/>
        </authorList>
    </citation>
    <scope>NUCLEOTIDE SEQUENCE [LARGE SCALE GENOMIC DNA]</scope>
</reference>
<comment type="caution">
    <text evidence="1">The sequence shown here is derived from an EMBL/GenBank/DDBJ whole genome shotgun (WGS) entry which is preliminary data.</text>
</comment>
<dbReference type="EMBL" id="BPLQ01000667">
    <property type="protein sequence ID" value="GIX73909.1"/>
    <property type="molecule type" value="Genomic_DNA"/>
</dbReference>
<dbReference type="AlphaFoldDB" id="A0AAV4MPR5"/>